<evidence type="ECO:0000259" key="8">
    <source>
        <dbReference type="PROSITE" id="PS50051"/>
    </source>
</evidence>
<dbReference type="Pfam" id="PF00493">
    <property type="entry name" value="MCM"/>
    <property type="match status" value="1"/>
</dbReference>
<reference evidence="9" key="1">
    <citation type="journal article" date="2007" name="ISME J.">
        <title>Genomic plasticity in prokaryotes: the case of the square haloarchaeon.</title>
        <authorList>
            <person name="Cuadros-Orellana S."/>
            <person name="Martin-Cuadrado A.B."/>
            <person name="Legault B."/>
            <person name="D'Auria G."/>
            <person name="Zhaxybayeva O."/>
            <person name="Papke R.T."/>
            <person name="Rodriguez-Valera F."/>
        </authorList>
    </citation>
    <scope>NUCLEOTIDE SEQUENCE</scope>
</reference>
<dbReference type="InterPro" id="IPR041562">
    <property type="entry name" value="MCM_lid"/>
</dbReference>
<dbReference type="InterPro" id="IPR012340">
    <property type="entry name" value="NA-bd_OB-fold"/>
</dbReference>
<evidence type="ECO:0000256" key="7">
    <source>
        <dbReference type="SAM" id="MobiDB-lite"/>
    </source>
</evidence>
<accession>A5YS59</accession>
<feature type="domain" description="MCM C-terminal AAA(+) ATPase" evidence="8">
    <location>
        <begin position="307"/>
        <end position="517"/>
    </location>
</feature>
<evidence type="ECO:0000256" key="2">
    <source>
        <dbReference type="ARBA" id="ARBA00022705"/>
    </source>
</evidence>
<dbReference type="SMART" id="SM00350">
    <property type="entry name" value="MCM"/>
    <property type="match status" value="1"/>
</dbReference>
<dbReference type="GO" id="GO:0042555">
    <property type="term" value="C:MCM complex"/>
    <property type="evidence" value="ECO:0007669"/>
    <property type="project" value="TreeGrafter"/>
</dbReference>
<dbReference type="Pfam" id="PF17855">
    <property type="entry name" value="MCM_lid"/>
    <property type="match status" value="1"/>
</dbReference>
<dbReference type="SUPFAM" id="SSF52540">
    <property type="entry name" value="P-loop containing nucleoside triphosphate hydrolases"/>
    <property type="match status" value="1"/>
</dbReference>
<organism evidence="9">
    <name type="scientific">uncultured haloarchaeon</name>
    <dbReference type="NCBI Taxonomy" id="160804"/>
    <lineage>
        <taxon>Archaea</taxon>
        <taxon>Methanobacteriati</taxon>
        <taxon>Methanobacteriota</taxon>
        <taxon>Stenosarchaea group</taxon>
        <taxon>Halobacteria</taxon>
        <taxon>Halobacteriales</taxon>
        <taxon>Halobacteriaceae</taxon>
        <taxon>environmental samples</taxon>
    </lineage>
</organism>
<protein>
    <submittedName>
        <fullName evidence="9">MCM family protein</fullName>
    </submittedName>
</protein>
<dbReference type="InterPro" id="IPR033762">
    <property type="entry name" value="MCM_OB"/>
</dbReference>
<dbReference type="PANTHER" id="PTHR11630">
    <property type="entry name" value="DNA REPLICATION LICENSING FACTOR MCM FAMILY MEMBER"/>
    <property type="match status" value="1"/>
</dbReference>
<sequence>MSSKSCIPAFILFGKELYTHPYKTILHYSKMTFVDITNSIAADELIVSKFQESVIQPHYAQDIVSFEDAIDDTFYMQWEDIENSYPDFAADLINNPTKFYYQAEYALREFDPLVENAELRITGYPNQTSIRNLRAKDINTLVGIDGIISKVTEVKPKFTVVVFQCEHDGHEVSVFQPDESFTSTTCPDCGSELSESHVSYTESSLLDYQKVQMQETPENVLGGDNPQAIDITLIGDITGDFSPGDRVVATGILRGNMSTVGNKQKKSILDTYVQGFSLTKEQQDFEELIITDSDETRIEELADSYDIYERLSQSIAPSIYGYENEKLALALQLFSGVTKHVDDGNSRLRGDIHILFVGDPGTAKSQIIRYVKQLAPRGVLTSGKGSSAAGITAAAVRDSDFGGSDKWTLQAGALVLADKGVACVDELDKMESNDRAALLEALEQQTVSVNKAGINATLRSRCSLLAAANPSKGRFEEHVVISEQIDLEPPLISRFDLIFVVTDDADEEVDSEISSHILNTNKLGQQIASEPTESSTDNRNNEPTNGKEIIDADLFRKYVAHARKTNTPILSPEAESLIQDFYVQIRSDGSEDGRIPITARKLESIIRLSEASARVRLSDTIKKSDAQRAINIVRMSLQQSGVDPETG</sequence>
<dbReference type="Gene3D" id="2.40.50.140">
    <property type="entry name" value="Nucleic acid-binding proteins"/>
    <property type="match status" value="1"/>
</dbReference>
<dbReference type="SMART" id="SM00382">
    <property type="entry name" value="AAA"/>
    <property type="match status" value="1"/>
</dbReference>
<evidence type="ECO:0000256" key="1">
    <source>
        <dbReference type="ARBA" id="ARBA00008010"/>
    </source>
</evidence>
<dbReference type="GO" id="GO:0017116">
    <property type="term" value="F:single-stranded DNA helicase activity"/>
    <property type="evidence" value="ECO:0007669"/>
    <property type="project" value="TreeGrafter"/>
</dbReference>
<evidence type="ECO:0000256" key="6">
    <source>
        <dbReference type="RuleBase" id="RU004070"/>
    </source>
</evidence>
<dbReference type="PROSITE" id="PS00847">
    <property type="entry name" value="MCM_1"/>
    <property type="match status" value="1"/>
</dbReference>
<dbReference type="InterPro" id="IPR027417">
    <property type="entry name" value="P-loop_NTPase"/>
</dbReference>
<feature type="compositionally biased region" description="Polar residues" evidence="7">
    <location>
        <begin position="521"/>
        <end position="544"/>
    </location>
</feature>
<dbReference type="EMBL" id="EF583984">
    <property type="protein sequence ID" value="ABQ75816.1"/>
    <property type="molecule type" value="Genomic_DNA"/>
</dbReference>
<keyword evidence="3 6" id="KW-0547">Nucleotide-binding</keyword>
<dbReference type="PROSITE" id="PS50051">
    <property type="entry name" value="MCM_2"/>
    <property type="match status" value="1"/>
</dbReference>
<evidence type="ECO:0000313" key="9">
    <source>
        <dbReference type="EMBL" id="ABQ75816.1"/>
    </source>
</evidence>
<comment type="similarity">
    <text evidence="1 6">Belongs to the MCM family.</text>
</comment>
<dbReference type="AlphaFoldDB" id="A5YS59"/>
<dbReference type="SUPFAM" id="SSF50249">
    <property type="entry name" value="Nucleic acid-binding proteins"/>
    <property type="match status" value="1"/>
</dbReference>
<dbReference type="GO" id="GO:0006260">
    <property type="term" value="P:DNA replication"/>
    <property type="evidence" value="ECO:0007669"/>
    <property type="project" value="UniProtKB-KW"/>
</dbReference>
<evidence type="ECO:0000256" key="3">
    <source>
        <dbReference type="ARBA" id="ARBA00022741"/>
    </source>
</evidence>
<keyword evidence="5 6" id="KW-0238">DNA-binding</keyword>
<evidence type="ECO:0000256" key="4">
    <source>
        <dbReference type="ARBA" id="ARBA00022840"/>
    </source>
</evidence>
<feature type="non-terminal residue" evidence="9">
    <location>
        <position position="647"/>
    </location>
</feature>
<evidence type="ECO:0000256" key="5">
    <source>
        <dbReference type="ARBA" id="ARBA00023125"/>
    </source>
</evidence>
<dbReference type="GO" id="GO:0005524">
    <property type="term" value="F:ATP binding"/>
    <property type="evidence" value="ECO:0007669"/>
    <property type="project" value="UniProtKB-KW"/>
</dbReference>
<dbReference type="InterPro" id="IPR003593">
    <property type="entry name" value="AAA+_ATPase"/>
</dbReference>
<dbReference type="InterPro" id="IPR018525">
    <property type="entry name" value="MCM_CS"/>
</dbReference>
<name>A5YS59_9EURY</name>
<keyword evidence="2" id="KW-0235">DNA replication</keyword>
<dbReference type="GO" id="GO:0003697">
    <property type="term" value="F:single-stranded DNA binding"/>
    <property type="evidence" value="ECO:0007669"/>
    <property type="project" value="TreeGrafter"/>
</dbReference>
<dbReference type="Gene3D" id="2.20.28.10">
    <property type="match status" value="1"/>
</dbReference>
<dbReference type="PRINTS" id="PR01657">
    <property type="entry name" value="MCMFAMILY"/>
</dbReference>
<dbReference type="Gene3D" id="3.40.50.300">
    <property type="entry name" value="P-loop containing nucleotide triphosphate hydrolases"/>
    <property type="match status" value="1"/>
</dbReference>
<keyword evidence="4 6" id="KW-0067">ATP-binding</keyword>
<dbReference type="Gene3D" id="3.30.1640.10">
    <property type="entry name" value="mini-chromosome maintenance (MCM) complex, chain A, domain 1"/>
    <property type="match status" value="1"/>
</dbReference>
<proteinExistence type="inferred from homology"/>
<dbReference type="InterPro" id="IPR031327">
    <property type="entry name" value="MCM"/>
</dbReference>
<feature type="region of interest" description="Disordered" evidence="7">
    <location>
        <begin position="521"/>
        <end position="546"/>
    </location>
</feature>
<dbReference type="InterPro" id="IPR001208">
    <property type="entry name" value="MCM_dom"/>
</dbReference>
<dbReference type="FunFam" id="3.40.50.300:FF:002469">
    <property type="entry name" value="Cell division control protein 21"/>
    <property type="match status" value="1"/>
</dbReference>
<dbReference type="PANTHER" id="PTHR11630:SF66">
    <property type="entry name" value="DNA REPLICATION LICENSING FACTOR MCM4"/>
    <property type="match status" value="1"/>
</dbReference>
<dbReference type="Pfam" id="PF17207">
    <property type="entry name" value="MCM_OB"/>
    <property type="match status" value="1"/>
</dbReference>